<sequence>MTFVRFLAFLFLTAGILRGEDPELRRQLERSYGAWKQSLIAADLSGWQQSTAAHRQMLTRNLIVSQKQPFPHALFAIPMRPPEIATLRFLGSTVKGNTANLAYFGKVDLGLVDQSEIPESLLILKFVRESTGWKFDTTRLINLGSAPEIQAALKNGGRANFLDDPEFAPTGEVPAVPKACPVPDRIGVLQIASFGYATRVSVNGFDVATVQDNAEEHLVIGGLKNGDNPTTVEAKQLPVPEGAERSLEINAIILTGEQKRPTIQVFSWKAEKHPVPEFQKMMIFVNKITMRE</sequence>
<organism evidence="1 2">
    <name type="scientific">Roseimicrobium gellanilyticum</name>
    <dbReference type="NCBI Taxonomy" id="748857"/>
    <lineage>
        <taxon>Bacteria</taxon>
        <taxon>Pseudomonadati</taxon>
        <taxon>Verrucomicrobiota</taxon>
        <taxon>Verrucomicrobiia</taxon>
        <taxon>Verrucomicrobiales</taxon>
        <taxon>Verrucomicrobiaceae</taxon>
        <taxon>Roseimicrobium</taxon>
    </lineage>
</organism>
<dbReference type="RefSeq" id="WP_113956537.1">
    <property type="nucleotide sequence ID" value="NZ_QNRR01000001.1"/>
</dbReference>
<proteinExistence type="predicted"/>
<reference evidence="1 2" key="1">
    <citation type="submission" date="2018-06" db="EMBL/GenBank/DDBJ databases">
        <title>Genomic Encyclopedia of Type Strains, Phase IV (KMG-IV): sequencing the most valuable type-strain genomes for metagenomic binning, comparative biology and taxonomic classification.</title>
        <authorList>
            <person name="Goeker M."/>
        </authorList>
    </citation>
    <scope>NUCLEOTIDE SEQUENCE [LARGE SCALE GENOMIC DNA]</scope>
    <source>
        <strain evidence="1 2">DSM 25532</strain>
    </source>
</reference>
<accession>A0A366HVU5</accession>
<name>A0A366HVU5_9BACT</name>
<gene>
    <name evidence="1" type="ORF">DES53_101412</name>
</gene>
<evidence type="ECO:0000313" key="2">
    <source>
        <dbReference type="Proteomes" id="UP000253426"/>
    </source>
</evidence>
<dbReference type="EMBL" id="QNRR01000001">
    <property type="protein sequence ID" value="RBP47615.1"/>
    <property type="molecule type" value="Genomic_DNA"/>
</dbReference>
<evidence type="ECO:0000313" key="1">
    <source>
        <dbReference type="EMBL" id="RBP47615.1"/>
    </source>
</evidence>
<keyword evidence="2" id="KW-1185">Reference proteome</keyword>
<comment type="caution">
    <text evidence="1">The sequence shown here is derived from an EMBL/GenBank/DDBJ whole genome shotgun (WGS) entry which is preliminary data.</text>
</comment>
<dbReference type="AlphaFoldDB" id="A0A366HVU5"/>
<protein>
    <submittedName>
        <fullName evidence="1">Uncharacterized protein</fullName>
    </submittedName>
</protein>
<dbReference type="Proteomes" id="UP000253426">
    <property type="component" value="Unassembled WGS sequence"/>
</dbReference>
<dbReference type="OrthoDB" id="199284at2"/>